<dbReference type="EMBL" id="PXYT01000129">
    <property type="protein sequence ID" value="PSR21618.1"/>
    <property type="molecule type" value="Genomic_DNA"/>
</dbReference>
<comment type="caution">
    <text evidence="2">The sequence shown here is derived from an EMBL/GenBank/DDBJ whole genome shotgun (WGS) entry which is preliminary data.</text>
</comment>
<evidence type="ECO:0000259" key="1">
    <source>
        <dbReference type="Pfam" id="PF03551"/>
    </source>
</evidence>
<gene>
    <name evidence="2" type="ORF">C7B43_21175</name>
</gene>
<evidence type="ECO:0000313" key="2">
    <source>
        <dbReference type="EMBL" id="PSR21618.1"/>
    </source>
</evidence>
<protein>
    <submittedName>
        <fullName evidence="2">PadR family transcriptional regulator</fullName>
    </submittedName>
</protein>
<dbReference type="InterPro" id="IPR036390">
    <property type="entry name" value="WH_DNA-bd_sf"/>
</dbReference>
<dbReference type="InterPro" id="IPR052509">
    <property type="entry name" value="Metal_resp_DNA-bind_regulator"/>
</dbReference>
<dbReference type="Proteomes" id="UP000242699">
    <property type="component" value="Unassembled WGS sequence"/>
</dbReference>
<feature type="domain" description="Transcription regulator PadR N-terminal" evidence="1">
    <location>
        <begin position="36"/>
        <end position="108"/>
    </location>
</feature>
<evidence type="ECO:0000313" key="3">
    <source>
        <dbReference type="Proteomes" id="UP000242699"/>
    </source>
</evidence>
<reference evidence="2 3" key="1">
    <citation type="journal article" date="2014" name="BMC Genomics">
        <title>Comparison of environmental and isolate Sulfobacillus genomes reveals diverse carbon, sulfur, nitrogen, and hydrogen metabolisms.</title>
        <authorList>
            <person name="Justice N.B."/>
            <person name="Norman A."/>
            <person name="Brown C.T."/>
            <person name="Singh A."/>
            <person name="Thomas B.C."/>
            <person name="Banfield J.F."/>
        </authorList>
    </citation>
    <scope>NUCLEOTIDE SEQUENCE [LARGE SCALE GENOMIC DNA]</scope>
    <source>
        <strain evidence="2">AMDSBA1</strain>
    </source>
</reference>
<name>A0A2T2WHA6_9FIRM</name>
<organism evidence="2 3">
    <name type="scientific">Sulfobacillus benefaciens</name>
    <dbReference type="NCBI Taxonomy" id="453960"/>
    <lineage>
        <taxon>Bacteria</taxon>
        <taxon>Bacillati</taxon>
        <taxon>Bacillota</taxon>
        <taxon>Clostridia</taxon>
        <taxon>Eubacteriales</taxon>
        <taxon>Clostridiales Family XVII. Incertae Sedis</taxon>
        <taxon>Sulfobacillus</taxon>
    </lineage>
</organism>
<dbReference type="InterPro" id="IPR005149">
    <property type="entry name" value="Tscrpt_reg_PadR_N"/>
</dbReference>
<dbReference type="AlphaFoldDB" id="A0A2T2WHA6"/>
<dbReference type="Gene3D" id="1.10.10.10">
    <property type="entry name" value="Winged helix-like DNA-binding domain superfamily/Winged helix DNA-binding domain"/>
    <property type="match status" value="1"/>
</dbReference>
<sequence>MRRYDILWSVNDRKRIVNLDYNQAGVVGVKERKLLLLGLLLSQSLHGYQINDVILNNLSGFVEMKRSTVYSTLDNLCASGHVQMNIEQVGNRPPRKVYTVTDKGQRLFGKLLRELLFTVDGFAMPFDTALLFLDTLPQGQWAEWLRQRKRALDEAIRTFESTPSHAFSPSIQLGLSHRRHMMEAERDWLEKQIHALDKAAVPDPASRSGEHLDKDS</sequence>
<dbReference type="Pfam" id="PF03551">
    <property type="entry name" value="PadR"/>
    <property type="match status" value="1"/>
</dbReference>
<dbReference type="InterPro" id="IPR036388">
    <property type="entry name" value="WH-like_DNA-bd_sf"/>
</dbReference>
<proteinExistence type="predicted"/>
<dbReference type="PANTHER" id="PTHR33169:SF27">
    <property type="entry name" value="TRANSCRIPTIONAL REGULATOR PADR FAMILY PROTEIN"/>
    <property type="match status" value="1"/>
</dbReference>
<dbReference type="SUPFAM" id="SSF46785">
    <property type="entry name" value="Winged helix' DNA-binding domain"/>
    <property type="match status" value="1"/>
</dbReference>
<accession>A0A2T2WHA6</accession>
<dbReference type="PANTHER" id="PTHR33169">
    <property type="entry name" value="PADR-FAMILY TRANSCRIPTIONAL REGULATOR"/>
    <property type="match status" value="1"/>
</dbReference>